<keyword evidence="10" id="KW-1185">Reference proteome</keyword>
<keyword evidence="6 7" id="KW-0472">Membrane</keyword>
<accession>A0A8J3QAH9</accession>
<keyword evidence="3" id="KW-0813">Transport</keyword>
<evidence type="ECO:0000256" key="1">
    <source>
        <dbReference type="ARBA" id="ARBA00004651"/>
    </source>
</evidence>
<feature type="transmembrane region" description="Helical" evidence="7">
    <location>
        <begin position="126"/>
        <end position="148"/>
    </location>
</feature>
<dbReference type="InterPro" id="IPR020846">
    <property type="entry name" value="MFS_dom"/>
</dbReference>
<evidence type="ECO:0000256" key="6">
    <source>
        <dbReference type="ARBA" id="ARBA00023136"/>
    </source>
</evidence>
<dbReference type="Proteomes" id="UP000612899">
    <property type="component" value="Unassembled WGS sequence"/>
</dbReference>
<proteinExistence type="inferred from homology"/>
<dbReference type="PROSITE" id="PS50850">
    <property type="entry name" value="MFS"/>
    <property type="match status" value="1"/>
</dbReference>
<evidence type="ECO:0000313" key="10">
    <source>
        <dbReference type="Proteomes" id="UP000612899"/>
    </source>
</evidence>
<dbReference type="GO" id="GO:0005886">
    <property type="term" value="C:plasma membrane"/>
    <property type="evidence" value="ECO:0007669"/>
    <property type="project" value="UniProtKB-SubCell"/>
</dbReference>
<organism evidence="9 10">
    <name type="scientific">Rhizocola hellebori</name>
    <dbReference type="NCBI Taxonomy" id="1392758"/>
    <lineage>
        <taxon>Bacteria</taxon>
        <taxon>Bacillati</taxon>
        <taxon>Actinomycetota</taxon>
        <taxon>Actinomycetes</taxon>
        <taxon>Micromonosporales</taxon>
        <taxon>Micromonosporaceae</taxon>
        <taxon>Rhizocola</taxon>
    </lineage>
</organism>
<dbReference type="InterPro" id="IPR036259">
    <property type="entry name" value="MFS_trans_sf"/>
</dbReference>
<dbReference type="EMBL" id="BONY01000031">
    <property type="protein sequence ID" value="GIH06931.1"/>
    <property type="molecule type" value="Genomic_DNA"/>
</dbReference>
<feature type="transmembrane region" description="Helical" evidence="7">
    <location>
        <begin position="268"/>
        <end position="284"/>
    </location>
</feature>
<feature type="transmembrane region" description="Helical" evidence="7">
    <location>
        <begin position="154"/>
        <end position="172"/>
    </location>
</feature>
<dbReference type="PANTHER" id="PTHR23514:SF3">
    <property type="entry name" value="BYPASS OF STOP CODON PROTEIN 6"/>
    <property type="match status" value="1"/>
</dbReference>
<name>A0A8J3QAH9_9ACTN</name>
<dbReference type="Gene3D" id="1.20.1250.20">
    <property type="entry name" value="MFS general substrate transporter like domains"/>
    <property type="match status" value="1"/>
</dbReference>
<comment type="similarity">
    <text evidence="2">Belongs to the major facilitator superfamily.</text>
</comment>
<feature type="transmembrane region" description="Helical" evidence="7">
    <location>
        <begin position="92"/>
        <end position="114"/>
    </location>
</feature>
<evidence type="ECO:0000256" key="7">
    <source>
        <dbReference type="SAM" id="Phobius"/>
    </source>
</evidence>
<dbReference type="PANTHER" id="PTHR23514">
    <property type="entry name" value="BYPASS OF STOP CODON PROTEIN 6"/>
    <property type="match status" value="1"/>
</dbReference>
<comment type="subcellular location">
    <subcellularLocation>
        <location evidence="1">Cell membrane</location>
        <topology evidence="1">Multi-pass membrane protein</topology>
    </subcellularLocation>
</comment>
<dbReference type="SUPFAM" id="SSF103473">
    <property type="entry name" value="MFS general substrate transporter"/>
    <property type="match status" value="1"/>
</dbReference>
<keyword evidence="5 7" id="KW-1133">Transmembrane helix</keyword>
<sequence>MPLMGLAYLGFISLGLPDGLHGVAWPSMSAGFGVPLGSIGYVIAMSTTGYVLSSVTAGFLLARMGVGVLLAGSTALSGLGLTGYALAPSLVFVMGAALVLGLGSGAIDSGLNAYAAARFSARHMNWLHASFGFGAMMGPLVMTGVLSASLSWRWGYGIVAVALACLSLAFTASRRAWRPSDPAPAAEASGAKVGSSFRIPAVWLGVATFGVYTGLEIAAGLWAYTMLTDARGLTPATAGICVSAYWGALFAGRLLLGAIGDRVTPDSTLWAATVGLGLGALMLIPPSAVLSVAGLILIGFAAAPVFPMLTLTTAQRVGQHHADRAVGLQMGSAGLFGTLLPALVGVLIQRYGGAALGPALVVLTAVFVGLHAMLTVSARRLGAVAG</sequence>
<evidence type="ECO:0000256" key="4">
    <source>
        <dbReference type="ARBA" id="ARBA00022692"/>
    </source>
</evidence>
<dbReference type="AlphaFoldDB" id="A0A8J3QAH9"/>
<dbReference type="InterPro" id="IPR051788">
    <property type="entry name" value="MFS_Transporter"/>
</dbReference>
<dbReference type="Pfam" id="PF07690">
    <property type="entry name" value="MFS_1"/>
    <property type="match status" value="1"/>
</dbReference>
<evidence type="ECO:0000256" key="3">
    <source>
        <dbReference type="ARBA" id="ARBA00022448"/>
    </source>
</evidence>
<dbReference type="GO" id="GO:0022857">
    <property type="term" value="F:transmembrane transporter activity"/>
    <property type="evidence" value="ECO:0007669"/>
    <property type="project" value="InterPro"/>
</dbReference>
<feature type="transmembrane region" description="Helical" evidence="7">
    <location>
        <begin position="354"/>
        <end position="374"/>
    </location>
</feature>
<dbReference type="InterPro" id="IPR011701">
    <property type="entry name" value="MFS"/>
</dbReference>
<evidence type="ECO:0000259" key="8">
    <source>
        <dbReference type="PROSITE" id="PS50850"/>
    </source>
</evidence>
<feature type="transmembrane region" description="Helical" evidence="7">
    <location>
        <begin position="201"/>
        <end position="224"/>
    </location>
</feature>
<feature type="transmembrane region" description="Helical" evidence="7">
    <location>
        <begin position="38"/>
        <end position="61"/>
    </location>
</feature>
<feature type="transmembrane region" description="Helical" evidence="7">
    <location>
        <begin position="326"/>
        <end position="348"/>
    </location>
</feature>
<evidence type="ECO:0000256" key="2">
    <source>
        <dbReference type="ARBA" id="ARBA00008335"/>
    </source>
</evidence>
<evidence type="ECO:0000313" key="9">
    <source>
        <dbReference type="EMBL" id="GIH06931.1"/>
    </source>
</evidence>
<comment type="caution">
    <text evidence="9">The sequence shown here is derived from an EMBL/GenBank/DDBJ whole genome shotgun (WGS) entry which is preliminary data.</text>
</comment>
<dbReference type="RefSeq" id="WP_203910738.1">
    <property type="nucleotide sequence ID" value="NZ_BONY01000031.1"/>
</dbReference>
<reference evidence="9" key="1">
    <citation type="submission" date="2021-01" db="EMBL/GenBank/DDBJ databases">
        <title>Whole genome shotgun sequence of Rhizocola hellebori NBRC 109834.</title>
        <authorList>
            <person name="Komaki H."/>
            <person name="Tamura T."/>
        </authorList>
    </citation>
    <scope>NUCLEOTIDE SEQUENCE</scope>
    <source>
        <strain evidence="9">NBRC 109834</strain>
    </source>
</reference>
<feature type="transmembrane region" description="Helical" evidence="7">
    <location>
        <begin position="290"/>
        <end position="314"/>
    </location>
</feature>
<keyword evidence="4 7" id="KW-0812">Transmembrane</keyword>
<feature type="domain" description="Major facilitator superfamily (MFS) profile" evidence="8">
    <location>
        <begin position="3"/>
        <end position="381"/>
    </location>
</feature>
<gene>
    <name evidence="9" type="ORF">Rhe02_49980</name>
</gene>
<feature type="transmembrane region" description="Helical" evidence="7">
    <location>
        <begin position="236"/>
        <end position="256"/>
    </location>
</feature>
<evidence type="ECO:0000256" key="5">
    <source>
        <dbReference type="ARBA" id="ARBA00022989"/>
    </source>
</evidence>
<protein>
    <submittedName>
        <fullName evidence="9">MFS transporter</fullName>
    </submittedName>
</protein>